<dbReference type="PANTHER" id="PTHR43400">
    <property type="entry name" value="FUMARATE REDUCTASE"/>
    <property type="match status" value="1"/>
</dbReference>
<dbReference type="PANTHER" id="PTHR43400:SF10">
    <property type="entry name" value="3-OXOSTEROID 1-DEHYDROGENASE"/>
    <property type="match status" value="1"/>
</dbReference>
<dbReference type="Gene3D" id="3.50.50.60">
    <property type="entry name" value="FAD/NAD(P)-binding domain"/>
    <property type="match status" value="1"/>
</dbReference>
<evidence type="ECO:0000256" key="4">
    <source>
        <dbReference type="ARBA" id="ARBA00023002"/>
    </source>
</evidence>
<dbReference type="GO" id="GO:0033765">
    <property type="term" value="F:steroid dehydrogenase activity, acting on the CH-CH group of donors"/>
    <property type="evidence" value="ECO:0007669"/>
    <property type="project" value="UniProtKB-ARBA"/>
</dbReference>
<dbReference type="RefSeq" id="WP_307202197.1">
    <property type="nucleotide sequence ID" value="NZ_JAUTAN010000001.1"/>
</dbReference>
<dbReference type="AlphaFoldDB" id="A0AAJ1U1M5"/>
<comment type="cofactor">
    <cofactor evidence="1">
        <name>FAD</name>
        <dbReference type="ChEBI" id="CHEBI:57692"/>
    </cofactor>
</comment>
<evidence type="ECO:0000259" key="5">
    <source>
        <dbReference type="Pfam" id="PF00890"/>
    </source>
</evidence>
<comment type="caution">
    <text evidence="6">The sequence shown here is derived from an EMBL/GenBank/DDBJ whole genome shotgun (WGS) entry which is preliminary data.</text>
</comment>
<keyword evidence="2" id="KW-0285">Flavoprotein</keyword>
<organism evidence="6 7">
    <name type="scientific">Nocardioides zeae</name>
    <dbReference type="NCBI Taxonomy" id="1457234"/>
    <lineage>
        <taxon>Bacteria</taxon>
        <taxon>Bacillati</taxon>
        <taxon>Actinomycetota</taxon>
        <taxon>Actinomycetes</taxon>
        <taxon>Propionibacteriales</taxon>
        <taxon>Nocardioidaceae</taxon>
        <taxon>Nocardioides</taxon>
    </lineage>
</organism>
<dbReference type="SUPFAM" id="SSF56425">
    <property type="entry name" value="Succinate dehydrogenase/fumarate reductase flavoprotein, catalytic domain"/>
    <property type="match status" value="1"/>
</dbReference>
<proteinExistence type="predicted"/>
<dbReference type="InterPro" id="IPR003953">
    <property type="entry name" value="FAD-dep_OxRdtase_2_FAD-bd"/>
</dbReference>
<protein>
    <submittedName>
        <fullName evidence="6">Succinate dehydrogenase/fumarate reductase flavoprotein subunit</fullName>
    </submittedName>
</protein>
<dbReference type="GO" id="GO:0008202">
    <property type="term" value="P:steroid metabolic process"/>
    <property type="evidence" value="ECO:0007669"/>
    <property type="project" value="UniProtKB-ARBA"/>
</dbReference>
<evidence type="ECO:0000313" key="6">
    <source>
        <dbReference type="EMBL" id="MDQ1105704.1"/>
    </source>
</evidence>
<feature type="domain" description="FAD-dependent oxidoreductase 2 FAD-binding" evidence="5">
    <location>
        <begin position="7"/>
        <end position="460"/>
    </location>
</feature>
<gene>
    <name evidence="6" type="ORF">QE405_002988</name>
</gene>
<dbReference type="SUPFAM" id="SSF51905">
    <property type="entry name" value="FAD/NAD(P)-binding domain"/>
    <property type="match status" value="1"/>
</dbReference>
<dbReference type="InterPro" id="IPR036188">
    <property type="entry name" value="FAD/NAD-bd_sf"/>
</dbReference>
<name>A0AAJ1U1M5_9ACTN</name>
<evidence type="ECO:0000256" key="2">
    <source>
        <dbReference type="ARBA" id="ARBA00022630"/>
    </source>
</evidence>
<evidence type="ECO:0000256" key="3">
    <source>
        <dbReference type="ARBA" id="ARBA00022827"/>
    </source>
</evidence>
<reference evidence="6" key="1">
    <citation type="submission" date="2023-07" db="EMBL/GenBank/DDBJ databases">
        <title>Functional and genomic diversity of the sorghum phyllosphere microbiome.</title>
        <authorList>
            <person name="Shade A."/>
        </authorList>
    </citation>
    <scope>NUCLEOTIDE SEQUENCE</scope>
    <source>
        <strain evidence="6">SORGH_AS_1067</strain>
    </source>
</reference>
<evidence type="ECO:0000256" key="1">
    <source>
        <dbReference type="ARBA" id="ARBA00001974"/>
    </source>
</evidence>
<dbReference type="EMBL" id="JAUTAN010000001">
    <property type="protein sequence ID" value="MDQ1105704.1"/>
    <property type="molecule type" value="Genomic_DNA"/>
</dbReference>
<accession>A0AAJ1U1M5</accession>
<dbReference type="Gene3D" id="3.90.700.10">
    <property type="entry name" value="Succinate dehydrogenase/fumarate reductase flavoprotein, catalytic domain"/>
    <property type="match status" value="1"/>
</dbReference>
<keyword evidence="3" id="KW-0274">FAD</keyword>
<dbReference type="InterPro" id="IPR050315">
    <property type="entry name" value="FAD-oxidoreductase_2"/>
</dbReference>
<dbReference type="Pfam" id="PF00890">
    <property type="entry name" value="FAD_binding_2"/>
    <property type="match status" value="1"/>
</dbReference>
<dbReference type="Proteomes" id="UP001239215">
    <property type="component" value="Unassembled WGS sequence"/>
</dbReference>
<keyword evidence="4" id="KW-0560">Oxidoreductase</keyword>
<evidence type="ECO:0000313" key="7">
    <source>
        <dbReference type="Proteomes" id="UP001239215"/>
    </source>
</evidence>
<sequence length="480" mass="50020">MSGPTYDVVVVGLGGAGAAAAIEAHDAGLAVLVVEKAAEGGGNTRESGGSLRHVDDQEAACAALRTYADAVTGEDVQRAFVEGLPSTTAWLTSLGADLVAPSAWTKGYPGTKSQTLEGAGRDGALGGRLRVAADDGRSGGEALWDVLRAAVEQRGIEVRHGMRCEALLVDDHGAVRGVRARDAGGQGGAVELTARRGVVLATGGFGADRQMQLNFLGRSMPSMGLPDGNTGDGVRLAQQAGAGLWHVSAYATVMGYDLPGVDQALQHQMPVPNYVYVDAGGNRFLDELGYDWHALPHAFLPTVGEPGAAAWGRTFVVFDETARRAGPIINATTRAGRRLGWSADNSAEIERGWIKRGTTPEELAEQLGLPGEALARSLADYDEACRGTRADAFGRTELAGLAAPPYYGLEVLPILCNTQGGPRRDARARVLDPYGNPIAGLYAAGELGSIWGKHYPGAGNVTEALVFGRIAGRELAGRTT</sequence>
<dbReference type="InterPro" id="IPR027477">
    <property type="entry name" value="Succ_DH/fumarate_Rdtase_cat_sf"/>
</dbReference>